<proteinExistence type="predicted"/>
<dbReference type="Proteomes" id="UP000191554">
    <property type="component" value="Unassembled WGS sequence"/>
</dbReference>
<protein>
    <submittedName>
        <fullName evidence="2">5-methylcytosine-specific restriction enzyme B</fullName>
        <ecNumber evidence="2">3.1.21.-</ecNumber>
    </submittedName>
</protein>
<dbReference type="REBASE" id="200258">
    <property type="entry name" value="Chu14427McrBCP"/>
</dbReference>
<organism evidence="2 3">
    <name type="scientific">Ruminiclostridium hungatei</name>
    <name type="common">Clostridium hungatei</name>
    <dbReference type="NCBI Taxonomy" id="48256"/>
    <lineage>
        <taxon>Bacteria</taxon>
        <taxon>Bacillati</taxon>
        <taxon>Bacillota</taxon>
        <taxon>Clostridia</taxon>
        <taxon>Eubacteriales</taxon>
        <taxon>Oscillospiraceae</taxon>
        <taxon>Ruminiclostridium</taxon>
    </lineage>
</organism>
<dbReference type="PANTHER" id="PTHR37291">
    <property type="entry name" value="5-METHYLCYTOSINE-SPECIFIC RESTRICTION ENZYME B"/>
    <property type="match status" value="1"/>
</dbReference>
<dbReference type="RefSeq" id="WP_080066366.1">
    <property type="nucleotide sequence ID" value="NZ_MZGX01000032.1"/>
</dbReference>
<dbReference type="SUPFAM" id="SSF52540">
    <property type="entry name" value="P-loop containing nucleoside triphosphate hydrolases"/>
    <property type="match status" value="1"/>
</dbReference>
<dbReference type="InterPro" id="IPR011704">
    <property type="entry name" value="ATPase_dyneun-rel_AAA"/>
</dbReference>
<dbReference type="InterPro" id="IPR027417">
    <property type="entry name" value="P-loop_NTPase"/>
</dbReference>
<dbReference type="EMBL" id="MZGX01000032">
    <property type="protein sequence ID" value="OPX42252.1"/>
    <property type="molecule type" value="Genomic_DNA"/>
</dbReference>
<dbReference type="AlphaFoldDB" id="A0A1V4SEA6"/>
<dbReference type="Gene3D" id="3.40.50.300">
    <property type="entry name" value="P-loop containing nucleotide triphosphate hydrolases"/>
    <property type="match status" value="2"/>
</dbReference>
<evidence type="ECO:0000313" key="2">
    <source>
        <dbReference type="EMBL" id="OPX42252.1"/>
    </source>
</evidence>
<feature type="domain" description="AAA+ ATPase" evidence="1">
    <location>
        <begin position="282"/>
        <end position="595"/>
    </location>
</feature>
<accession>A0A1V4SEA6</accession>
<dbReference type="InterPro" id="IPR052934">
    <property type="entry name" value="Methyl-DNA_Rec/Restrict_Enz"/>
</dbReference>
<name>A0A1V4SEA6_RUMHU</name>
<dbReference type="InterPro" id="IPR003593">
    <property type="entry name" value="AAA+_ATPase"/>
</dbReference>
<evidence type="ECO:0000259" key="1">
    <source>
        <dbReference type="SMART" id="SM00382"/>
    </source>
</evidence>
<keyword evidence="3" id="KW-1185">Reference proteome</keyword>
<dbReference type="PANTHER" id="PTHR37291:SF1">
    <property type="entry name" value="TYPE IV METHYL-DIRECTED RESTRICTION ENZYME ECOKMCRB SUBUNIT"/>
    <property type="match status" value="1"/>
</dbReference>
<gene>
    <name evidence="2" type="primary">mcrB</name>
    <name evidence="2" type="ORF">CLHUN_39030</name>
</gene>
<dbReference type="GO" id="GO:0016887">
    <property type="term" value="F:ATP hydrolysis activity"/>
    <property type="evidence" value="ECO:0007669"/>
    <property type="project" value="InterPro"/>
</dbReference>
<reference evidence="2 3" key="1">
    <citation type="submission" date="2017-03" db="EMBL/GenBank/DDBJ databases">
        <title>Genome sequence of Clostridium hungatei DSM 14427.</title>
        <authorList>
            <person name="Poehlein A."/>
            <person name="Daniel R."/>
        </authorList>
    </citation>
    <scope>NUCLEOTIDE SEQUENCE [LARGE SCALE GENOMIC DNA]</scope>
    <source>
        <strain evidence="2 3">DSM 14427</strain>
    </source>
</reference>
<keyword evidence="2" id="KW-0378">Hydrolase</keyword>
<evidence type="ECO:0000313" key="3">
    <source>
        <dbReference type="Proteomes" id="UP000191554"/>
    </source>
</evidence>
<dbReference type="EC" id="3.1.21.-" evidence="2"/>
<dbReference type="SMART" id="SM00382">
    <property type="entry name" value="AAA"/>
    <property type="match status" value="1"/>
</dbReference>
<dbReference type="STRING" id="48256.CLHUN_39030"/>
<sequence>MAIPKNLTKQSVFDAIQYIEQNGIPHHNQSTKYDLIADSGKKYPPKYVIAVASHLANNTDISVDGYNAVEAKNLLEGLGFVINTKQEKYELLITADNITSSDDQFTIDNLGLGDNYKPLDAYFRNFDGVVIRRKYNKGERRNSNQTMPRLAFQLFEQSIAALSVEEKEDFPICQYTPSSEMIRGIFPSVEALKKRRNSIEYLTYSYAGDRLFVIYCWNIFSTILFVQECLKRFGKKSDEFVLTYREKDKKEAAQPENEEVLVEEQIMEFNGYANPYSNNLVESKNVIFRGAPGTGKTYLAKEIATDIISNGYFSDYTMLSNEQKKQIEFVQFHPSYDYTDFVEGLRPTTNSDGSMGFELQDGIFKKFVAKARKNFEDSQKSKEVIEKESSVQEIIDEFFSNIEFGVDEFEITRGTKFYITGVDEKHIYISIPENKVTDTLSLNINELREMLESGQEFTQRKDVKQFFGKLHGSQHYSYDLAIFNAIKARNLPASKTVVKQEKLKPYIFIIDEINRGEISKIFGELFFAIDPGYRGEVGAVSTQYANLHEKPDEKFYIPENVYIIGTMNDIDRSVDSFDFAMRRRFRFIEVKADERLEMLDSLGDGKEEAIHRMTALNNEISKVEELNENYHIGASYFLKLKVLSVEQLWTDYLFPLLQEYVRGMYDEEGIMKRFARAYGYIEAQEGDGNDRNQD</sequence>
<comment type="caution">
    <text evidence="2">The sequence shown here is derived from an EMBL/GenBank/DDBJ whole genome shotgun (WGS) entry which is preliminary data.</text>
</comment>
<dbReference type="GO" id="GO:0005524">
    <property type="term" value="F:ATP binding"/>
    <property type="evidence" value="ECO:0007669"/>
    <property type="project" value="InterPro"/>
</dbReference>
<dbReference type="Pfam" id="PF07728">
    <property type="entry name" value="AAA_5"/>
    <property type="match status" value="1"/>
</dbReference>
<dbReference type="OrthoDB" id="9781481at2"/>